<evidence type="ECO:0000313" key="4">
    <source>
        <dbReference type="Proteomes" id="UP001500767"/>
    </source>
</evidence>
<dbReference type="CDD" id="cd12797">
    <property type="entry name" value="M23_peptidase"/>
    <property type="match status" value="1"/>
</dbReference>
<gene>
    <name evidence="3" type="ORF">GCM10022197_32500</name>
</gene>
<dbReference type="PANTHER" id="PTHR21666:SF270">
    <property type="entry name" value="MUREIN HYDROLASE ACTIVATOR ENVC"/>
    <property type="match status" value="1"/>
</dbReference>
<accession>A0ABP6XX02</accession>
<dbReference type="Proteomes" id="UP001500767">
    <property type="component" value="Unassembled WGS sequence"/>
</dbReference>
<proteinExistence type="predicted"/>
<evidence type="ECO:0000256" key="1">
    <source>
        <dbReference type="SAM" id="MobiDB-lite"/>
    </source>
</evidence>
<feature type="domain" description="M23ase beta-sheet core" evidence="2">
    <location>
        <begin position="114"/>
        <end position="178"/>
    </location>
</feature>
<evidence type="ECO:0000259" key="2">
    <source>
        <dbReference type="Pfam" id="PF01551"/>
    </source>
</evidence>
<organism evidence="3 4">
    <name type="scientific">Microlunatus spumicola</name>
    <dbReference type="NCBI Taxonomy" id="81499"/>
    <lineage>
        <taxon>Bacteria</taxon>
        <taxon>Bacillati</taxon>
        <taxon>Actinomycetota</taxon>
        <taxon>Actinomycetes</taxon>
        <taxon>Propionibacteriales</taxon>
        <taxon>Propionibacteriaceae</taxon>
        <taxon>Microlunatus</taxon>
    </lineage>
</organism>
<reference evidence="4" key="1">
    <citation type="journal article" date="2019" name="Int. J. Syst. Evol. Microbiol.">
        <title>The Global Catalogue of Microorganisms (GCM) 10K type strain sequencing project: providing services to taxonomists for standard genome sequencing and annotation.</title>
        <authorList>
            <consortium name="The Broad Institute Genomics Platform"/>
            <consortium name="The Broad Institute Genome Sequencing Center for Infectious Disease"/>
            <person name="Wu L."/>
            <person name="Ma J."/>
        </authorList>
    </citation>
    <scope>NUCLEOTIDE SEQUENCE [LARGE SCALE GENOMIC DNA]</scope>
    <source>
        <strain evidence="4">JCM 16540</strain>
    </source>
</reference>
<dbReference type="InterPro" id="IPR050570">
    <property type="entry name" value="Cell_wall_metabolism_enzyme"/>
</dbReference>
<feature type="region of interest" description="Disordered" evidence="1">
    <location>
        <begin position="208"/>
        <end position="241"/>
    </location>
</feature>
<evidence type="ECO:0000313" key="3">
    <source>
        <dbReference type="EMBL" id="GAA3573205.1"/>
    </source>
</evidence>
<dbReference type="SUPFAM" id="SSF51261">
    <property type="entry name" value="Duplicated hybrid motif"/>
    <property type="match status" value="1"/>
</dbReference>
<dbReference type="InterPro" id="IPR011055">
    <property type="entry name" value="Dup_hybrid_motif"/>
</dbReference>
<comment type="caution">
    <text evidence="3">The sequence shown here is derived from an EMBL/GenBank/DDBJ whole genome shotgun (WGS) entry which is preliminary data.</text>
</comment>
<sequence length="241" mass="26003">MTPPPVPLALPFTGRWLVQNSPARRVPSHGTDLLGSTYAIDFVAVGAGRATAVRRDWRSLLATEPNGRFVGFDRPILAPADGEVVVVHDGEPDHAARRSVALLPYLWAQPARVRAGAAAVAGNHVGLALADGRAFVFLVHLRRGSLRVRVGDRVRTGQVLGTCGNSGNSTQPHVHVQATDHPDVTRAHGVPVTFLGFREELVRGRRPVERAEGMPQEGSVVEPLRRGCFPSEDRRGGRPSR</sequence>
<feature type="compositionally biased region" description="Basic and acidic residues" evidence="1">
    <location>
        <begin position="231"/>
        <end position="241"/>
    </location>
</feature>
<dbReference type="PANTHER" id="PTHR21666">
    <property type="entry name" value="PEPTIDASE-RELATED"/>
    <property type="match status" value="1"/>
</dbReference>
<protein>
    <recommendedName>
        <fullName evidence="2">M23ase beta-sheet core domain-containing protein</fullName>
    </recommendedName>
</protein>
<dbReference type="Gene3D" id="2.70.70.10">
    <property type="entry name" value="Glucose Permease (Domain IIA)"/>
    <property type="match status" value="1"/>
</dbReference>
<keyword evidence="4" id="KW-1185">Reference proteome</keyword>
<dbReference type="RefSeq" id="WP_204909978.1">
    <property type="nucleotide sequence ID" value="NZ_BAAAYR010000004.1"/>
</dbReference>
<dbReference type="InterPro" id="IPR016047">
    <property type="entry name" value="M23ase_b-sheet_dom"/>
</dbReference>
<dbReference type="Pfam" id="PF01551">
    <property type="entry name" value="Peptidase_M23"/>
    <property type="match status" value="1"/>
</dbReference>
<name>A0ABP6XX02_9ACTN</name>
<dbReference type="EMBL" id="BAAAYR010000004">
    <property type="protein sequence ID" value="GAA3573205.1"/>
    <property type="molecule type" value="Genomic_DNA"/>
</dbReference>